<keyword evidence="2" id="KW-1185">Reference proteome</keyword>
<reference evidence="1 2" key="1">
    <citation type="submission" date="2018-06" db="EMBL/GenBank/DDBJ databases">
        <authorList>
            <consortium name="Pathogen Informatics"/>
            <person name="Doyle S."/>
        </authorList>
    </citation>
    <scope>NUCLEOTIDE SEQUENCE [LARGE SCALE GENOMIC DNA]</scope>
    <source>
        <strain evidence="1 2">NCTC9836</strain>
    </source>
</reference>
<name>A0A381J7L8_9CLOT</name>
<dbReference type="OrthoDB" id="1936401at2"/>
<accession>A0A381J7L8</accession>
<protein>
    <submittedName>
        <fullName evidence="1">Rhoptry protein</fullName>
    </submittedName>
</protein>
<evidence type="ECO:0000313" key="1">
    <source>
        <dbReference type="EMBL" id="SUY46310.1"/>
    </source>
</evidence>
<organism evidence="1 2">
    <name type="scientific">Clostridium putrefaciens</name>
    <dbReference type="NCBI Taxonomy" id="99675"/>
    <lineage>
        <taxon>Bacteria</taxon>
        <taxon>Bacillati</taxon>
        <taxon>Bacillota</taxon>
        <taxon>Clostridia</taxon>
        <taxon>Eubacteriales</taxon>
        <taxon>Clostridiaceae</taxon>
        <taxon>Clostridium</taxon>
    </lineage>
</organism>
<dbReference type="RefSeq" id="WP_115640490.1">
    <property type="nucleotide sequence ID" value="NZ_UFWZ01000001.1"/>
</dbReference>
<dbReference type="AlphaFoldDB" id="A0A381J7L8"/>
<dbReference type="Proteomes" id="UP000254664">
    <property type="component" value="Unassembled WGS sequence"/>
</dbReference>
<proteinExistence type="predicted"/>
<evidence type="ECO:0000313" key="2">
    <source>
        <dbReference type="Proteomes" id="UP000254664"/>
    </source>
</evidence>
<sequence length="652" mass="74216">MGSIINVNNPYGVDDKKITSKLTFQKGESFSARVVGHGNSKNEVSLRMIDGWQFDAQIDGNIGLDYKGTTRFVVEGFENNKLKIKALKVEVTSEDNIKKSIDLILEENGLTKSDSKMLLKMLKNNIELNKENILKAKTLIDLKENILPDSSKERDFIFKYINSKHIDISSEQGKAIERVLKESFQEIKDLSIDDIMFMIENDLPLDKETMESFKNMFKENGKLYDLLKEIDIDKSLLMSSDTLEMGNLDKDKVETILLNAIKETLNMEVNINKDDIGALTSSLNKFSKENILKGIQEVVNLDKINIDAMLKDVLSGELHQEGFKNLTSLIDGSKEQILNNKDQLKSQVKEILPKDLTLTENEINNLIDAIEHSTESKSFAQFKQSILSVSQKVTEGVSGLNNLNGDNILNLVSKENVYLNETTRFLMNLLEDKGKGDSNNLKAEIKEILTSIMDDDMVRITNKGELQIKDSASMVKSQIDIKLNNMKNIINNILNKSLEGKDSMNNILSFIKDNLNDFKLYNTISNEYYYMDLPVSMNHKEYPCRVIIKDRREEGKKIDSKDVKMMVTVRTQFLGEVDGFIKVKNDFMDLEIKCDEKSIKMLNIKKELLKESLEGLGYSCDLKVSKKEVISNIVSCREFFNDSDFTSLNVMV</sequence>
<dbReference type="EMBL" id="UFWZ01000001">
    <property type="protein sequence ID" value="SUY46310.1"/>
    <property type="molecule type" value="Genomic_DNA"/>
</dbReference>
<gene>
    <name evidence="1" type="ORF">NCTC9836_00699</name>
</gene>